<dbReference type="InParanoid" id="A0A672HVA7"/>
<proteinExistence type="inferred from homology"/>
<evidence type="ECO:0000313" key="13">
    <source>
        <dbReference type="Proteomes" id="UP000472267"/>
    </source>
</evidence>
<keyword evidence="2" id="KW-1003">Cell membrane</keyword>
<reference evidence="12" key="1">
    <citation type="submission" date="2019-06" db="EMBL/GenBank/DDBJ databases">
        <authorList>
            <consortium name="Wellcome Sanger Institute Data Sharing"/>
        </authorList>
    </citation>
    <scope>NUCLEOTIDE SEQUENCE [LARGE SCALE GENOMIC DNA]</scope>
</reference>
<feature type="transmembrane region" description="Helical" evidence="10">
    <location>
        <begin position="239"/>
        <end position="259"/>
    </location>
</feature>
<gene>
    <name evidence="12" type="primary">LOC115403462</name>
</gene>
<evidence type="ECO:0000313" key="12">
    <source>
        <dbReference type="Ensembl" id="ENSSFAP00005033246.1"/>
    </source>
</evidence>
<feature type="transmembrane region" description="Helical" evidence="10">
    <location>
        <begin position="138"/>
        <end position="157"/>
    </location>
</feature>
<reference evidence="12" key="3">
    <citation type="submission" date="2025-09" db="UniProtKB">
        <authorList>
            <consortium name="Ensembl"/>
        </authorList>
    </citation>
    <scope>IDENTIFICATION</scope>
</reference>
<feature type="transmembrane region" description="Helical" evidence="10">
    <location>
        <begin position="95"/>
        <end position="117"/>
    </location>
</feature>
<evidence type="ECO:0000256" key="1">
    <source>
        <dbReference type="ARBA" id="ARBA00004651"/>
    </source>
</evidence>
<keyword evidence="8 9" id="KW-0807">Transducer</keyword>
<evidence type="ECO:0000256" key="7">
    <source>
        <dbReference type="ARBA" id="ARBA00023170"/>
    </source>
</evidence>
<feature type="transmembrane region" description="Helical" evidence="10">
    <location>
        <begin position="188"/>
        <end position="210"/>
    </location>
</feature>
<feature type="domain" description="G-protein coupled receptors family 1 profile" evidence="11">
    <location>
        <begin position="40"/>
        <end position="292"/>
    </location>
</feature>
<dbReference type="GO" id="GO:0005886">
    <property type="term" value="C:plasma membrane"/>
    <property type="evidence" value="ECO:0007669"/>
    <property type="project" value="UniProtKB-SubCell"/>
</dbReference>
<comment type="subcellular location">
    <subcellularLocation>
        <location evidence="1">Cell membrane</location>
        <topology evidence="1">Multi-pass membrane protein</topology>
    </subcellularLocation>
</comment>
<dbReference type="Pfam" id="PF00001">
    <property type="entry name" value="7tm_1"/>
    <property type="match status" value="1"/>
</dbReference>
<feature type="transmembrane region" description="Helical" evidence="10">
    <location>
        <begin position="24"/>
        <end position="48"/>
    </location>
</feature>
<organism evidence="12 13">
    <name type="scientific">Salarias fasciatus</name>
    <name type="common">Jewelled blenny</name>
    <name type="synonym">Blennius fasciatus</name>
    <dbReference type="NCBI Taxonomy" id="181472"/>
    <lineage>
        <taxon>Eukaryota</taxon>
        <taxon>Metazoa</taxon>
        <taxon>Chordata</taxon>
        <taxon>Craniata</taxon>
        <taxon>Vertebrata</taxon>
        <taxon>Euteleostomi</taxon>
        <taxon>Actinopterygii</taxon>
        <taxon>Neopterygii</taxon>
        <taxon>Teleostei</taxon>
        <taxon>Neoteleostei</taxon>
        <taxon>Acanthomorphata</taxon>
        <taxon>Ovalentaria</taxon>
        <taxon>Blenniimorphae</taxon>
        <taxon>Blenniiformes</taxon>
        <taxon>Blennioidei</taxon>
        <taxon>Blenniidae</taxon>
        <taxon>Salariinae</taxon>
        <taxon>Salarias</taxon>
    </lineage>
</organism>
<dbReference type="PROSITE" id="PS00237">
    <property type="entry name" value="G_PROTEIN_RECEP_F1_1"/>
    <property type="match status" value="1"/>
</dbReference>
<keyword evidence="7 9" id="KW-0675">Receptor</keyword>
<dbReference type="PANTHER" id="PTHR24249:SF381">
    <property type="entry name" value="TRACE AMINE ASSOCIATED RECEPTOR 19P-RELATED"/>
    <property type="match status" value="1"/>
</dbReference>
<comment type="similarity">
    <text evidence="9">Belongs to the G-protein coupled receptor 1 family.</text>
</comment>
<dbReference type="Gene3D" id="1.20.1070.10">
    <property type="entry name" value="Rhodopsin 7-helix transmembrane proteins"/>
    <property type="match status" value="1"/>
</dbReference>
<feature type="transmembrane region" description="Helical" evidence="10">
    <location>
        <begin position="60"/>
        <end position="83"/>
    </location>
</feature>
<dbReference type="Ensembl" id="ENSSFAT00005034412.1">
    <property type="protein sequence ID" value="ENSSFAP00005033246.1"/>
    <property type="gene ID" value="ENSSFAG00005016812.1"/>
</dbReference>
<sequence>RDLCFPQLFNTSCWKPKRPLSKAVLIYSLLSFISVLTAPLNLLVIISISHFKQLHTPTNLLLLSLAVSDFLVGIAMPFMIILTNGCWFLGDFMCVLYTGLTCLITSTSVGSMVLISVDRYVAICDPLHYSTKVTVRRVSVCTSLCWSFSFLYNSFLLRDNIIQPGRFNSCYGECVVVIDNFIGTVDTILTFVGPVTVIIVLYMRVFVVAVSQARAMRSQIVVRFQHQQTVRAKRSEMKAARTLGVVVVVFLTCLCPYYCSLFSDQNSLFNVMSVALEVWLFYLNSCLNPVIYAFCYPWFLKSVRLIVTLKIFQPHSCDACIL</sequence>
<evidence type="ECO:0000256" key="9">
    <source>
        <dbReference type="RuleBase" id="RU000688"/>
    </source>
</evidence>
<evidence type="ECO:0000256" key="3">
    <source>
        <dbReference type="ARBA" id="ARBA00022692"/>
    </source>
</evidence>
<dbReference type="Proteomes" id="UP000472267">
    <property type="component" value="Chromosome 16"/>
</dbReference>
<dbReference type="OMA" id="VGECTFE"/>
<keyword evidence="5 9" id="KW-0297">G-protein coupled receptor</keyword>
<keyword evidence="6 10" id="KW-0472">Membrane</keyword>
<accession>A0A672HVA7</accession>
<evidence type="ECO:0000256" key="8">
    <source>
        <dbReference type="ARBA" id="ARBA00023224"/>
    </source>
</evidence>
<dbReference type="InterPro" id="IPR050569">
    <property type="entry name" value="TAAR"/>
</dbReference>
<dbReference type="PANTHER" id="PTHR24249">
    <property type="entry name" value="HISTAMINE RECEPTOR-RELATED G-PROTEIN COUPLED RECEPTOR"/>
    <property type="match status" value="1"/>
</dbReference>
<reference evidence="12" key="2">
    <citation type="submission" date="2025-08" db="UniProtKB">
        <authorList>
            <consortium name="Ensembl"/>
        </authorList>
    </citation>
    <scope>IDENTIFICATION</scope>
</reference>
<dbReference type="CDD" id="cd15055">
    <property type="entry name" value="7tmA_TAARs"/>
    <property type="match status" value="1"/>
</dbReference>
<keyword evidence="13" id="KW-1185">Reference proteome</keyword>
<protein>
    <submittedName>
        <fullName evidence="12">Trace amine-associated receptor 13c-like</fullName>
    </submittedName>
</protein>
<dbReference type="FunCoup" id="A0A672HVA7">
    <property type="interactions" value="23"/>
</dbReference>
<dbReference type="InterPro" id="IPR017452">
    <property type="entry name" value="GPCR_Rhodpsn_7TM"/>
</dbReference>
<evidence type="ECO:0000259" key="11">
    <source>
        <dbReference type="PROSITE" id="PS50262"/>
    </source>
</evidence>
<dbReference type="PROSITE" id="PS50262">
    <property type="entry name" value="G_PROTEIN_RECEP_F1_2"/>
    <property type="match status" value="1"/>
</dbReference>
<evidence type="ECO:0000256" key="5">
    <source>
        <dbReference type="ARBA" id="ARBA00023040"/>
    </source>
</evidence>
<dbReference type="GO" id="GO:0001594">
    <property type="term" value="F:trace-amine receptor activity"/>
    <property type="evidence" value="ECO:0007669"/>
    <property type="project" value="TreeGrafter"/>
</dbReference>
<keyword evidence="4 10" id="KW-1133">Transmembrane helix</keyword>
<feature type="transmembrane region" description="Helical" evidence="10">
    <location>
        <begin position="279"/>
        <end position="300"/>
    </location>
</feature>
<keyword evidence="3 9" id="KW-0812">Transmembrane</keyword>
<evidence type="ECO:0000256" key="4">
    <source>
        <dbReference type="ARBA" id="ARBA00022989"/>
    </source>
</evidence>
<evidence type="ECO:0000256" key="10">
    <source>
        <dbReference type="SAM" id="Phobius"/>
    </source>
</evidence>
<dbReference type="SUPFAM" id="SSF81321">
    <property type="entry name" value="Family A G protein-coupled receptor-like"/>
    <property type="match status" value="1"/>
</dbReference>
<evidence type="ECO:0000256" key="6">
    <source>
        <dbReference type="ARBA" id="ARBA00023136"/>
    </source>
</evidence>
<dbReference type="AlphaFoldDB" id="A0A672HVA7"/>
<dbReference type="InterPro" id="IPR000276">
    <property type="entry name" value="GPCR_Rhodpsn"/>
</dbReference>
<name>A0A672HVA7_SALFA</name>
<dbReference type="PRINTS" id="PR00237">
    <property type="entry name" value="GPCRRHODOPSN"/>
</dbReference>
<evidence type="ECO:0000256" key="2">
    <source>
        <dbReference type="ARBA" id="ARBA00022475"/>
    </source>
</evidence>